<sequence>MDPTTLITFLFKAPPEVRLVELLGSWDNFTQPYLMHRDRKRGPCCWSGCFKYQNVIFDGDKPNWSRPRTGGLKQGGTYWYYYRLDNDFETPDETKDLSTHCPLLPGQTVNVIDIPLELADSPVRSRSASLDAFLALASESSTHTLEPGDKFSPLEPPPVSRVHQRCVSELALSTTLVDNEEAAQASPTSPGAFVTSTQAPSVQAPKPRYYTDVALEDDEYSVYSRESWSSAASSLAHSSVLDAYECHFENNFGAPTSYSPVLDTPPMPSRSAPPCPADLVSAVSMFETPPMPTRPAPSLPYITSESAASMFEGHGDMEETTQRSTTLRPTTFSSSSDGDDRPCSRHGSSSAVTNFRAALAQHSNFQSTSVENFPTFDSNIHASVPEDDYIREEATEEDQAAPNESAIEEDPYEEMLSPTFSAPTLSSRGGGVNTPYRLSAGPLRIFTSGEEDTSLESVAERLRSLNLNFTFTTPALDSSPSPSLPSPSALRRHEDEQRPRLFAAYSLPEQEVPVGLGMSEHHGAKARGGLLMPPAVEGEQDADEEKKRLHRFSSFADSIFSELGYLGSSIG</sequence>
<dbReference type="RefSeq" id="XP_033592320.1">
    <property type="nucleotide sequence ID" value="XM_033735279.1"/>
</dbReference>
<feature type="region of interest" description="Disordered" evidence="1">
    <location>
        <begin position="315"/>
        <end position="349"/>
    </location>
</feature>
<dbReference type="PANTHER" id="PTHR40625">
    <property type="entry name" value="GTP-BINDING PROTEIN ESDC-RELATED"/>
    <property type="match status" value="1"/>
</dbReference>
<evidence type="ECO:0000313" key="3">
    <source>
        <dbReference type="Proteomes" id="UP000799767"/>
    </source>
</evidence>
<name>A0A6A6Q154_9PEZI</name>
<organism evidence="2 3">
    <name type="scientific">Neohortaea acidophila</name>
    <dbReference type="NCBI Taxonomy" id="245834"/>
    <lineage>
        <taxon>Eukaryota</taxon>
        <taxon>Fungi</taxon>
        <taxon>Dikarya</taxon>
        <taxon>Ascomycota</taxon>
        <taxon>Pezizomycotina</taxon>
        <taxon>Dothideomycetes</taxon>
        <taxon>Dothideomycetidae</taxon>
        <taxon>Mycosphaerellales</taxon>
        <taxon>Teratosphaeriaceae</taxon>
        <taxon>Neohortaea</taxon>
    </lineage>
</organism>
<dbReference type="OrthoDB" id="5422351at2759"/>
<feature type="compositionally biased region" description="Low complexity" evidence="1">
    <location>
        <begin position="474"/>
        <end position="489"/>
    </location>
</feature>
<feature type="region of interest" description="Disordered" evidence="1">
    <location>
        <begin position="472"/>
        <end position="495"/>
    </location>
</feature>
<gene>
    <name evidence="2" type="ORF">BDY17DRAFT_309058</name>
</gene>
<dbReference type="GeneID" id="54476281"/>
<dbReference type="AlphaFoldDB" id="A0A6A6Q154"/>
<evidence type="ECO:0000313" key="2">
    <source>
        <dbReference type="EMBL" id="KAF2485751.1"/>
    </source>
</evidence>
<feature type="compositionally biased region" description="Low complexity" evidence="1">
    <location>
        <begin position="322"/>
        <end position="331"/>
    </location>
</feature>
<feature type="compositionally biased region" description="Polar residues" evidence="1">
    <location>
        <begin position="185"/>
        <end position="201"/>
    </location>
</feature>
<dbReference type="Proteomes" id="UP000799767">
    <property type="component" value="Unassembled WGS sequence"/>
</dbReference>
<dbReference type="EMBL" id="MU001633">
    <property type="protein sequence ID" value="KAF2485751.1"/>
    <property type="molecule type" value="Genomic_DNA"/>
</dbReference>
<protein>
    <submittedName>
        <fullName evidence="2">Uncharacterized protein</fullName>
    </submittedName>
</protein>
<reference evidence="2" key="1">
    <citation type="journal article" date="2020" name="Stud. Mycol.">
        <title>101 Dothideomycetes genomes: a test case for predicting lifestyles and emergence of pathogens.</title>
        <authorList>
            <person name="Haridas S."/>
            <person name="Albert R."/>
            <person name="Binder M."/>
            <person name="Bloem J."/>
            <person name="Labutti K."/>
            <person name="Salamov A."/>
            <person name="Andreopoulos B."/>
            <person name="Baker S."/>
            <person name="Barry K."/>
            <person name="Bills G."/>
            <person name="Bluhm B."/>
            <person name="Cannon C."/>
            <person name="Castanera R."/>
            <person name="Culley D."/>
            <person name="Daum C."/>
            <person name="Ezra D."/>
            <person name="Gonzalez J."/>
            <person name="Henrissat B."/>
            <person name="Kuo A."/>
            <person name="Liang C."/>
            <person name="Lipzen A."/>
            <person name="Lutzoni F."/>
            <person name="Magnuson J."/>
            <person name="Mondo S."/>
            <person name="Nolan M."/>
            <person name="Ohm R."/>
            <person name="Pangilinan J."/>
            <person name="Park H.-J."/>
            <person name="Ramirez L."/>
            <person name="Alfaro M."/>
            <person name="Sun H."/>
            <person name="Tritt A."/>
            <person name="Yoshinaga Y."/>
            <person name="Zwiers L.-H."/>
            <person name="Turgeon B."/>
            <person name="Goodwin S."/>
            <person name="Spatafora J."/>
            <person name="Crous P."/>
            <person name="Grigoriev I."/>
        </authorList>
    </citation>
    <scope>NUCLEOTIDE SEQUENCE</scope>
    <source>
        <strain evidence="2">CBS 113389</strain>
    </source>
</reference>
<feature type="region of interest" description="Disordered" evidence="1">
    <location>
        <begin position="179"/>
        <end position="201"/>
    </location>
</feature>
<keyword evidence="3" id="KW-1185">Reference proteome</keyword>
<evidence type="ECO:0000256" key="1">
    <source>
        <dbReference type="SAM" id="MobiDB-lite"/>
    </source>
</evidence>
<dbReference type="PANTHER" id="PTHR40625:SF1">
    <property type="entry name" value="AMP-ACTIVATED PROTEIN KINASE GLYCOGEN-BINDING DOMAIN-CONTAINING PROTEIN"/>
    <property type="match status" value="1"/>
</dbReference>
<accession>A0A6A6Q154</accession>
<proteinExistence type="predicted"/>